<gene>
    <name evidence="1" type="ORF">BRAD3257_0530</name>
</gene>
<organism evidence="1 2">
    <name type="scientific">Bradyrhizobium vignae</name>
    <dbReference type="NCBI Taxonomy" id="1549949"/>
    <lineage>
        <taxon>Bacteria</taxon>
        <taxon>Pseudomonadati</taxon>
        <taxon>Pseudomonadota</taxon>
        <taxon>Alphaproteobacteria</taxon>
        <taxon>Hyphomicrobiales</taxon>
        <taxon>Nitrobacteraceae</taxon>
        <taxon>Bradyrhizobium</taxon>
    </lineage>
</organism>
<dbReference type="AlphaFoldDB" id="A0A2U3PRC0"/>
<sequence>MTFGKKGLFTPCLLVWASPRGRATHQIRLMNEGGNPDGTNYRPAKLLLGAVRRASNAAQRADRCRRHKS</sequence>
<evidence type="ECO:0000313" key="1">
    <source>
        <dbReference type="EMBL" id="SPP91694.1"/>
    </source>
</evidence>
<dbReference type="EMBL" id="LS398110">
    <property type="protein sequence ID" value="SPP91694.1"/>
    <property type="molecule type" value="Genomic_DNA"/>
</dbReference>
<accession>A0A2U3PRC0</accession>
<reference evidence="1 2" key="1">
    <citation type="submission" date="2018-03" db="EMBL/GenBank/DDBJ databases">
        <authorList>
            <person name="Gully D."/>
        </authorList>
    </citation>
    <scope>NUCLEOTIDE SEQUENCE [LARGE SCALE GENOMIC DNA]</scope>
    <source>
        <strain evidence="1">ORS3257</strain>
    </source>
</reference>
<dbReference type="KEGG" id="bvz:BRAD3257_0530"/>
<protein>
    <submittedName>
        <fullName evidence="1">Uncharacterized protein</fullName>
    </submittedName>
</protein>
<dbReference type="Proteomes" id="UP000246085">
    <property type="component" value="Chromosome BRAD3257"/>
</dbReference>
<name>A0A2U3PRC0_9BRAD</name>
<proteinExistence type="predicted"/>
<evidence type="ECO:0000313" key="2">
    <source>
        <dbReference type="Proteomes" id="UP000246085"/>
    </source>
</evidence>